<dbReference type="PANTHER" id="PTHR10225:SF2">
    <property type="entry name" value="LYMPHATIC VESSEL ENDOTHELIAL HYALURONIC ACID RECEPTOR 1"/>
    <property type="match status" value="1"/>
</dbReference>
<dbReference type="PANTHER" id="PTHR10225">
    <property type="entry name" value="HYALURONAN RECEPTOR"/>
    <property type="match status" value="1"/>
</dbReference>
<keyword evidence="8" id="KW-0325">Glycoprotein</keyword>
<evidence type="ECO:0000256" key="3">
    <source>
        <dbReference type="ARBA" id="ARBA00022729"/>
    </source>
</evidence>
<proteinExistence type="predicted"/>
<evidence type="ECO:0000256" key="4">
    <source>
        <dbReference type="ARBA" id="ARBA00022989"/>
    </source>
</evidence>
<dbReference type="GO" id="GO:0005540">
    <property type="term" value="F:hyaluronic acid binding"/>
    <property type="evidence" value="ECO:0007669"/>
    <property type="project" value="InterPro"/>
</dbReference>
<keyword evidence="2" id="KW-0812">Transmembrane</keyword>
<evidence type="ECO:0000256" key="9">
    <source>
        <dbReference type="PROSITE-ProRule" id="PRU00323"/>
    </source>
</evidence>
<organism evidence="11 12">
    <name type="scientific">Xiphophorus maculatus</name>
    <name type="common">Southern platyfish</name>
    <name type="synonym">Platypoecilus maculatus</name>
    <dbReference type="NCBI Taxonomy" id="8083"/>
    <lineage>
        <taxon>Eukaryota</taxon>
        <taxon>Metazoa</taxon>
        <taxon>Chordata</taxon>
        <taxon>Craniata</taxon>
        <taxon>Vertebrata</taxon>
        <taxon>Euteleostomi</taxon>
        <taxon>Actinopterygii</taxon>
        <taxon>Neopterygii</taxon>
        <taxon>Teleostei</taxon>
        <taxon>Neoteleostei</taxon>
        <taxon>Acanthomorphata</taxon>
        <taxon>Ovalentaria</taxon>
        <taxon>Atherinomorphae</taxon>
        <taxon>Cyprinodontiformes</taxon>
        <taxon>Poeciliidae</taxon>
        <taxon>Poeciliinae</taxon>
        <taxon>Xiphophorus</taxon>
    </lineage>
</organism>
<evidence type="ECO:0000256" key="2">
    <source>
        <dbReference type="ARBA" id="ARBA00022692"/>
    </source>
</evidence>
<evidence type="ECO:0000256" key="8">
    <source>
        <dbReference type="ARBA" id="ARBA00023180"/>
    </source>
</evidence>
<sequence length="93" mass="10551">MKSAYFLRFCSFSAVDFKIFCHFYRLHSANSIFTRNKLVVQTDKPIGIFLLIDGGSYTLNFTEAQVACSFLKVTIATIAQMEEAVRHGLETCK</sequence>
<evidence type="ECO:0000313" key="11">
    <source>
        <dbReference type="Ensembl" id="ENSXMAP00000022534.1"/>
    </source>
</evidence>
<dbReference type="InterPro" id="IPR016187">
    <property type="entry name" value="CTDL_fold"/>
</dbReference>
<protein>
    <recommendedName>
        <fullName evidence="10">Link domain-containing protein</fullName>
    </recommendedName>
</protein>
<evidence type="ECO:0000313" key="12">
    <source>
        <dbReference type="Proteomes" id="UP000002852"/>
    </source>
</evidence>
<dbReference type="Proteomes" id="UP000002852">
    <property type="component" value="Unassembled WGS sequence"/>
</dbReference>
<dbReference type="Gene3D" id="3.10.100.10">
    <property type="entry name" value="Mannose-Binding Protein A, subunit A"/>
    <property type="match status" value="1"/>
</dbReference>
<comment type="subcellular location">
    <subcellularLocation>
        <location evidence="1">Membrane</location>
        <topology evidence="1">Single-pass membrane protein</topology>
    </subcellularLocation>
</comment>
<dbReference type="PROSITE" id="PS50963">
    <property type="entry name" value="LINK_2"/>
    <property type="match status" value="1"/>
</dbReference>
<accession>A0A3B5PX01</accession>
<keyword evidence="3" id="KW-0732">Signal</keyword>
<reference evidence="11" key="3">
    <citation type="submission" date="2025-08" db="UniProtKB">
        <authorList>
            <consortium name="Ensembl"/>
        </authorList>
    </citation>
    <scope>IDENTIFICATION</scope>
    <source>
        <strain evidence="11">JP 163 A</strain>
    </source>
</reference>
<dbReference type="InterPro" id="IPR016186">
    <property type="entry name" value="C-type_lectin-like/link_sf"/>
</dbReference>
<dbReference type="STRING" id="8083.ENSXMAP00000022534"/>
<dbReference type="Pfam" id="PF00193">
    <property type="entry name" value="Xlink"/>
    <property type="match status" value="1"/>
</dbReference>
<evidence type="ECO:0000256" key="7">
    <source>
        <dbReference type="ARBA" id="ARBA00023170"/>
    </source>
</evidence>
<reference evidence="12" key="1">
    <citation type="submission" date="2012-01" db="EMBL/GenBank/DDBJ databases">
        <authorList>
            <person name="Walter R."/>
            <person name="Schartl M."/>
            <person name="Warren W."/>
        </authorList>
    </citation>
    <scope>NUCLEOTIDE SEQUENCE [LARGE SCALE GENOMIC DNA]</scope>
    <source>
        <strain evidence="12">JP 163 A</strain>
    </source>
</reference>
<dbReference type="GO" id="GO:0004888">
    <property type="term" value="F:transmembrane signaling receptor activity"/>
    <property type="evidence" value="ECO:0007669"/>
    <property type="project" value="TreeGrafter"/>
</dbReference>
<reference evidence="11" key="4">
    <citation type="submission" date="2025-09" db="UniProtKB">
        <authorList>
            <consortium name="Ensembl"/>
        </authorList>
    </citation>
    <scope>IDENTIFICATION</scope>
    <source>
        <strain evidence="11">JP 163 A</strain>
    </source>
</reference>
<evidence type="ECO:0000256" key="5">
    <source>
        <dbReference type="ARBA" id="ARBA00023136"/>
    </source>
</evidence>
<dbReference type="InParanoid" id="A0A3B5PX01"/>
<dbReference type="InterPro" id="IPR000538">
    <property type="entry name" value="Link_dom"/>
</dbReference>
<reference evidence="12" key="2">
    <citation type="journal article" date="2013" name="Nat. Genet.">
        <title>The genome of the platyfish, Xiphophorus maculatus, provides insights into evolutionary adaptation and several complex traits.</title>
        <authorList>
            <person name="Schartl M."/>
            <person name="Walter R.B."/>
            <person name="Shen Y."/>
            <person name="Garcia T."/>
            <person name="Catchen J."/>
            <person name="Amores A."/>
            <person name="Braasch I."/>
            <person name="Chalopin D."/>
            <person name="Volff J.N."/>
            <person name="Lesch K.P."/>
            <person name="Bisazza A."/>
            <person name="Minx P."/>
            <person name="Hillier L."/>
            <person name="Wilson R.K."/>
            <person name="Fuerstenberg S."/>
            <person name="Boore J."/>
            <person name="Searle S."/>
            <person name="Postlethwait J.H."/>
            <person name="Warren W.C."/>
        </authorList>
    </citation>
    <scope>NUCLEOTIDE SEQUENCE [LARGE SCALE GENOMIC DNA]</scope>
    <source>
        <strain evidence="12">JP 163 A</strain>
    </source>
</reference>
<dbReference type="AlphaFoldDB" id="A0A3B5PX01"/>
<keyword evidence="6" id="KW-1015">Disulfide bond</keyword>
<evidence type="ECO:0000256" key="1">
    <source>
        <dbReference type="ARBA" id="ARBA00004167"/>
    </source>
</evidence>
<evidence type="ECO:0000259" key="10">
    <source>
        <dbReference type="PROSITE" id="PS50963"/>
    </source>
</evidence>
<feature type="domain" description="Link" evidence="10">
    <location>
        <begin position="47"/>
        <end position="93"/>
    </location>
</feature>
<comment type="caution">
    <text evidence="9">Lacks conserved residue(s) required for the propagation of feature annotation.</text>
</comment>
<name>A0A3B5PX01_XIPMA</name>
<keyword evidence="5" id="KW-0472">Membrane</keyword>
<dbReference type="SUPFAM" id="SSF56436">
    <property type="entry name" value="C-type lectin-like"/>
    <property type="match status" value="1"/>
</dbReference>
<keyword evidence="7" id="KW-0675">Receptor</keyword>
<dbReference type="GO" id="GO:0005886">
    <property type="term" value="C:plasma membrane"/>
    <property type="evidence" value="ECO:0007669"/>
    <property type="project" value="TreeGrafter"/>
</dbReference>
<dbReference type="GeneTree" id="ENSGT00940000178060"/>
<keyword evidence="4" id="KW-1133">Transmembrane helix</keyword>
<dbReference type="Ensembl" id="ENSXMAT00000028583.1">
    <property type="protein sequence ID" value="ENSXMAP00000022534.1"/>
    <property type="gene ID" value="ENSXMAG00000024823.1"/>
</dbReference>
<dbReference type="GO" id="GO:0007155">
    <property type="term" value="P:cell adhesion"/>
    <property type="evidence" value="ECO:0007669"/>
    <property type="project" value="InterPro"/>
</dbReference>
<keyword evidence="12" id="KW-1185">Reference proteome</keyword>
<dbReference type="InterPro" id="IPR043210">
    <property type="entry name" value="CD44_antigen-like"/>
</dbReference>
<evidence type="ECO:0000256" key="6">
    <source>
        <dbReference type="ARBA" id="ARBA00023157"/>
    </source>
</evidence>